<accession>A0AAV2S330</accession>
<evidence type="ECO:0000313" key="2">
    <source>
        <dbReference type="Proteomes" id="UP001497623"/>
    </source>
</evidence>
<proteinExistence type="predicted"/>
<dbReference type="Proteomes" id="UP001497623">
    <property type="component" value="Unassembled WGS sequence"/>
</dbReference>
<keyword evidence="2" id="KW-1185">Reference proteome</keyword>
<comment type="caution">
    <text evidence="1">The sequence shown here is derived from an EMBL/GenBank/DDBJ whole genome shotgun (WGS) entry which is preliminary data.</text>
</comment>
<protein>
    <submittedName>
        <fullName evidence="1">Uncharacterized protein</fullName>
    </submittedName>
</protein>
<reference evidence="1 2" key="1">
    <citation type="submission" date="2024-05" db="EMBL/GenBank/DDBJ databases">
        <authorList>
            <person name="Wallberg A."/>
        </authorList>
    </citation>
    <scope>NUCLEOTIDE SEQUENCE [LARGE SCALE GENOMIC DNA]</scope>
</reference>
<sequence length="105" mass="12272">MYRLLESNLRYISKSVACECRHQYELLVDPESDCFLLEMKAENILTRRSRWTVLATEIEIVRVWDQIKDSRLWHMNLLLNICLLASSQGVSLYNKEVFACPGPPP</sequence>
<name>A0AAV2S330_MEGNR</name>
<gene>
    <name evidence="1" type="ORF">MNOR_LOCUS32417</name>
</gene>
<evidence type="ECO:0000313" key="1">
    <source>
        <dbReference type="EMBL" id="CAL4160380.1"/>
    </source>
</evidence>
<dbReference type="AlphaFoldDB" id="A0AAV2S330"/>
<dbReference type="EMBL" id="CAXKWB010044066">
    <property type="protein sequence ID" value="CAL4160380.1"/>
    <property type="molecule type" value="Genomic_DNA"/>
</dbReference>
<organism evidence="1 2">
    <name type="scientific">Meganyctiphanes norvegica</name>
    <name type="common">Northern krill</name>
    <name type="synonym">Thysanopoda norvegica</name>
    <dbReference type="NCBI Taxonomy" id="48144"/>
    <lineage>
        <taxon>Eukaryota</taxon>
        <taxon>Metazoa</taxon>
        <taxon>Ecdysozoa</taxon>
        <taxon>Arthropoda</taxon>
        <taxon>Crustacea</taxon>
        <taxon>Multicrustacea</taxon>
        <taxon>Malacostraca</taxon>
        <taxon>Eumalacostraca</taxon>
        <taxon>Eucarida</taxon>
        <taxon>Euphausiacea</taxon>
        <taxon>Euphausiidae</taxon>
        <taxon>Meganyctiphanes</taxon>
    </lineage>
</organism>